<name>A0AAF5Q5J3_WUCBA</name>
<feature type="compositionally biased region" description="Low complexity" evidence="1">
    <location>
        <begin position="47"/>
        <end position="61"/>
    </location>
</feature>
<dbReference type="AlphaFoldDB" id="A0AAF5Q5J3"/>
<evidence type="ECO:0000313" key="2">
    <source>
        <dbReference type="Proteomes" id="UP000093561"/>
    </source>
</evidence>
<dbReference type="Proteomes" id="UP000093561">
    <property type="component" value="Unassembled WGS sequence"/>
</dbReference>
<accession>A0AAF5Q5J3</accession>
<proteinExistence type="predicted"/>
<dbReference type="WBParaSite" id="mrna-Wban_10435">
    <property type="protein sequence ID" value="mrna-Wban_10435"/>
    <property type="gene ID" value="Wban_10435"/>
</dbReference>
<reference evidence="2" key="1">
    <citation type="submission" date="2015-03" db="EMBL/GenBank/DDBJ databases">
        <title>Wuchereria bancrofti Genome Sequencing Papua New Guinea Strain.</title>
        <authorList>
            <person name="Small S.T."/>
            <person name="Serre D."/>
            <person name="Zimmerman P.A."/>
        </authorList>
    </citation>
    <scope>NUCLEOTIDE SEQUENCE [LARGE SCALE GENOMIC DNA]</scope>
    <source>
        <strain evidence="2">pt0022</strain>
    </source>
</reference>
<organism evidence="2 3">
    <name type="scientific">Wuchereria bancrofti</name>
    <dbReference type="NCBI Taxonomy" id="6293"/>
    <lineage>
        <taxon>Eukaryota</taxon>
        <taxon>Metazoa</taxon>
        <taxon>Ecdysozoa</taxon>
        <taxon>Nematoda</taxon>
        <taxon>Chromadorea</taxon>
        <taxon>Rhabditida</taxon>
        <taxon>Spirurina</taxon>
        <taxon>Spiruromorpha</taxon>
        <taxon>Filarioidea</taxon>
        <taxon>Onchocercidae</taxon>
        <taxon>Wuchereria</taxon>
    </lineage>
</organism>
<evidence type="ECO:0000313" key="3">
    <source>
        <dbReference type="WBParaSite" id="mrna-Wban_10435"/>
    </source>
</evidence>
<sequence length="174" mass="19447">MRISFASVVLQQHRATVETPQIIVRSTTMEECTKPKHEKSNPQKRIVAGPRVPAASRRSSSPQCRIEYTTRAIVQEAITATLIIAALYEYSHMSVDYSAHDFHESRAAVDAASRNDVRVRCFYWQLDQARPRVEETRRVGNDGSSGIFIAVSETQPECSNFAVPLLLPMEGVIG</sequence>
<evidence type="ECO:0000256" key="1">
    <source>
        <dbReference type="SAM" id="MobiDB-lite"/>
    </source>
</evidence>
<reference evidence="2" key="2">
    <citation type="journal article" date="2016" name="Mol. Ecol.">
        <title>Population genomics of the filarial nematode parasite Wuchereria bancrofti from mosquitoes.</title>
        <authorList>
            <person name="Small S.T."/>
            <person name="Reimer L.J."/>
            <person name="Tisch D.J."/>
            <person name="King C.L."/>
            <person name="Christensen B.M."/>
            <person name="Siba P.M."/>
            <person name="Kazura J.W."/>
            <person name="Serre D."/>
            <person name="Zimmerman P.A."/>
        </authorList>
    </citation>
    <scope>NUCLEOTIDE SEQUENCE</scope>
    <source>
        <strain evidence="2">pt0022</strain>
    </source>
</reference>
<feature type="compositionally biased region" description="Basic and acidic residues" evidence="1">
    <location>
        <begin position="31"/>
        <end position="41"/>
    </location>
</feature>
<reference evidence="3" key="3">
    <citation type="submission" date="2024-02" db="UniProtKB">
        <authorList>
            <consortium name="WormBaseParasite"/>
        </authorList>
    </citation>
    <scope>IDENTIFICATION</scope>
    <source>
        <strain evidence="3">pt0022</strain>
    </source>
</reference>
<protein>
    <submittedName>
        <fullName evidence="3">Uncharacterized protein</fullName>
    </submittedName>
</protein>
<feature type="region of interest" description="Disordered" evidence="1">
    <location>
        <begin position="30"/>
        <end position="61"/>
    </location>
</feature>